<dbReference type="SUPFAM" id="SSF55931">
    <property type="entry name" value="Glutamine synthetase/guanido kinase"/>
    <property type="match status" value="1"/>
</dbReference>
<dbReference type="GO" id="GO:0004356">
    <property type="term" value="F:glutamine synthetase activity"/>
    <property type="evidence" value="ECO:0007669"/>
    <property type="project" value="InterPro"/>
</dbReference>
<proteinExistence type="predicted"/>
<accession>A0A6J6CJT9</accession>
<dbReference type="Gene3D" id="3.30.590.10">
    <property type="entry name" value="Glutamine synthetase/guanido kinase, catalytic domain"/>
    <property type="match status" value="1"/>
</dbReference>
<reference evidence="2" key="1">
    <citation type="submission" date="2020-05" db="EMBL/GenBank/DDBJ databases">
        <authorList>
            <person name="Chiriac C."/>
            <person name="Salcher M."/>
            <person name="Ghai R."/>
            <person name="Kavagutti S V."/>
        </authorList>
    </citation>
    <scope>NUCLEOTIDE SEQUENCE</scope>
</reference>
<organism evidence="2">
    <name type="scientific">freshwater metagenome</name>
    <dbReference type="NCBI Taxonomy" id="449393"/>
    <lineage>
        <taxon>unclassified sequences</taxon>
        <taxon>metagenomes</taxon>
        <taxon>ecological metagenomes</taxon>
    </lineage>
</organism>
<protein>
    <submittedName>
        <fullName evidence="2">Unannotated protein</fullName>
    </submittedName>
</protein>
<feature type="domain" description="GS catalytic" evidence="1">
    <location>
        <begin position="7"/>
        <end position="59"/>
    </location>
</feature>
<name>A0A6J6CJT9_9ZZZZ</name>
<dbReference type="Pfam" id="PF00120">
    <property type="entry name" value="Gln-synt_C"/>
    <property type="match status" value="1"/>
</dbReference>
<evidence type="ECO:0000313" key="2">
    <source>
        <dbReference type="EMBL" id="CAB4550569.1"/>
    </source>
</evidence>
<dbReference type="InterPro" id="IPR008146">
    <property type="entry name" value="Gln_synth_cat_dom"/>
</dbReference>
<gene>
    <name evidence="2" type="ORF">UFOPK1358_01597</name>
</gene>
<dbReference type="InterPro" id="IPR014746">
    <property type="entry name" value="Gln_synth/guanido_kin_cat_dom"/>
</dbReference>
<evidence type="ECO:0000259" key="1">
    <source>
        <dbReference type="Pfam" id="PF00120"/>
    </source>
</evidence>
<sequence>MSDAGLLPTNLSTALDVMESSELVREALGEHIFEWFLRNKRAEWAEYRTHVSSYELQRYLKFW</sequence>
<dbReference type="AlphaFoldDB" id="A0A6J6CJT9"/>
<dbReference type="EMBL" id="CAEZSF010000190">
    <property type="protein sequence ID" value="CAB4550569.1"/>
    <property type="molecule type" value="Genomic_DNA"/>
</dbReference>